<evidence type="ECO:0000256" key="1">
    <source>
        <dbReference type="ARBA" id="ARBA00007164"/>
    </source>
</evidence>
<dbReference type="Pfam" id="PF00768">
    <property type="entry name" value="Peptidase_S11"/>
    <property type="match status" value="1"/>
</dbReference>
<dbReference type="GO" id="GO:0004180">
    <property type="term" value="F:carboxypeptidase activity"/>
    <property type="evidence" value="ECO:0007669"/>
    <property type="project" value="UniProtKB-KW"/>
</dbReference>
<evidence type="ECO:0000256" key="7">
    <source>
        <dbReference type="RuleBase" id="RU004016"/>
    </source>
</evidence>
<gene>
    <name evidence="10" type="ORF">Bandiella_00643</name>
</gene>
<keyword evidence="6" id="KW-0961">Cell wall biogenesis/degradation</keyword>
<keyword evidence="2 8" id="KW-0732">Signal</keyword>
<dbReference type="PANTHER" id="PTHR21581:SF6">
    <property type="entry name" value="TRAFFICKING PROTEIN PARTICLE COMPLEX SUBUNIT 12"/>
    <property type="match status" value="1"/>
</dbReference>
<evidence type="ECO:0000313" key="11">
    <source>
        <dbReference type="Proteomes" id="UP001327219"/>
    </source>
</evidence>
<protein>
    <submittedName>
        <fullName evidence="10">D-alanyl-D-alanine carboxypeptidase DacF</fullName>
    </submittedName>
</protein>
<dbReference type="SUPFAM" id="SSF56601">
    <property type="entry name" value="beta-lactamase/transpeptidase-like"/>
    <property type="match status" value="1"/>
</dbReference>
<dbReference type="Gene3D" id="3.40.710.10">
    <property type="entry name" value="DD-peptidase/beta-lactamase superfamily"/>
    <property type="match status" value="1"/>
</dbReference>
<proteinExistence type="inferred from homology"/>
<feature type="domain" description="Peptidase S11 D-alanyl-D-alanine carboxypeptidase A N-terminal" evidence="9">
    <location>
        <begin position="34"/>
        <end position="251"/>
    </location>
</feature>
<reference evidence="10 11" key="1">
    <citation type="submission" date="2022-11" db="EMBL/GenBank/DDBJ databases">
        <title>Host association and intracellularity evolved multiple times independently in the Rickettsiales.</title>
        <authorList>
            <person name="Castelli M."/>
            <person name="Nardi T."/>
            <person name="Gammuto L."/>
            <person name="Bellinzona G."/>
            <person name="Sabaneyeva E."/>
            <person name="Potekhin A."/>
            <person name="Serra V."/>
            <person name="Petroni G."/>
            <person name="Sassera D."/>
        </authorList>
    </citation>
    <scope>NUCLEOTIDE SEQUENCE [LARGE SCALE GENOMIC DNA]</scope>
    <source>
        <strain evidence="10 11">NDG2</strain>
    </source>
</reference>
<accession>A0ABZ0ULZ5</accession>
<name>A0ABZ0ULZ5_9RICK</name>
<dbReference type="EMBL" id="CP110820">
    <property type="protein sequence ID" value="WPX96527.1"/>
    <property type="molecule type" value="Genomic_DNA"/>
</dbReference>
<keyword evidence="10" id="KW-0121">Carboxypeptidase</keyword>
<dbReference type="PRINTS" id="PR00725">
    <property type="entry name" value="DADACBPTASE1"/>
</dbReference>
<evidence type="ECO:0000256" key="3">
    <source>
        <dbReference type="ARBA" id="ARBA00022801"/>
    </source>
</evidence>
<keyword evidence="11" id="KW-1185">Reference proteome</keyword>
<evidence type="ECO:0000256" key="8">
    <source>
        <dbReference type="SAM" id="SignalP"/>
    </source>
</evidence>
<evidence type="ECO:0000256" key="5">
    <source>
        <dbReference type="ARBA" id="ARBA00022984"/>
    </source>
</evidence>
<organism evidence="10 11">
    <name type="scientific">Candidatus Bandiella euplotis</name>
    <dbReference type="NCBI Taxonomy" id="1664265"/>
    <lineage>
        <taxon>Bacteria</taxon>
        <taxon>Pseudomonadati</taxon>
        <taxon>Pseudomonadota</taxon>
        <taxon>Alphaproteobacteria</taxon>
        <taxon>Rickettsiales</taxon>
        <taxon>Candidatus Midichloriaceae</taxon>
        <taxon>Candidatus Bandiella</taxon>
    </lineage>
</organism>
<evidence type="ECO:0000313" key="10">
    <source>
        <dbReference type="EMBL" id="WPX96527.1"/>
    </source>
</evidence>
<feature type="chain" id="PRO_5046842164" evidence="8">
    <location>
        <begin position="24"/>
        <end position="313"/>
    </location>
</feature>
<keyword evidence="3" id="KW-0378">Hydrolase</keyword>
<dbReference type="PANTHER" id="PTHR21581">
    <property type="entry name" value="D-ALANYL-D-ALANINE CARBOXYPEPTIDASE"/>
    <property type="match status" value="1"/>
</dbReference>
<evidence type="ECO:0000256" key="2">
    <source>
        <dbReference type="ARBA" id="ARBA00022729"/>
    </source>
</evidence>
<comment type="similarity">
    <text evidence="1 7">Belongs to the peptidase S11 family.</text>
</comment>
<evidence type="ECO:0000259" key="9">
    <source>
        <dbReference type="Pfam" id="PF00768"/>
    </source>
</evidence>
<keyword evidence="10" id="KW-0645">Protease</keyword>
<evidence type="ECO:0000256" key="6">
    <source>
        <dbReference type="ARBA" id="ARBA00023316"/>
    </source>
</evidence>
<keyword evidence="5" id="KW-0573">Peptidoglycan synthesis</keyword>
<sequence>MRKFIIHCLFFALFCFNAILCYSGSSIQSSSKYASIVLNADTGEVMYSKNAHHKRYPASLTKMMTLYLAFEALQKKKLNLGQSVTVSQKAASMPKSNIALKVGQKITIRQAVYALIVKSANDAAVVLSEATAGNEAKFVALMNKKAKELNMHNTNFQNSHGWHNDRQYTTAHDLSLLASALRKDFPNYYHLFAMKSFMYKGKRIEGHNRVLSRYKWADGLKTGYVAASGFNLATSTKRPEGKLIAIVMGGQTAKARDDHMIHLLNSVYSKIQPNKRHKKQHIIAKKRQYIFMYATNSHKKTSSAKIKATRRNK</sequence>
<dbReference type="Proteomes" id="UP001327219">
    <property type="component" value="Chromosome"/>
</dbReference>
<dbReference type="InterPro" id="IPR001967">
    <property type="entry name" value="Peptidase_S11_N"/>
</dbReference>
<feature type="signal peptide" evidence="8">
    <location>
        <begin position="1"/>
        <end position="23"/>
    </location>
</feature>
<dbReference type="InterPro" id="IPR012338">
    <property type="entry name" value="Beta-lactam/transpept-like"/>
</dbReference>
<keyword evidence="4" id="KW-0133">Cell shape</keyword>
<dbReference type="RefSeq" id="WP_323733296.1">
    <property type="nucleotide sequence ID" value="NZ_CP110820.1"/>
</dbReference>
<dbReference type="InterPro" id="IPR018044">
    <property type="entry name" value="Peptidase_S11"/>
</dbReference>
<evidence type="ECO:0000256" key="4">
    <source>
        <dbReference type="ARBA" id="ARBA00022960"/>
    </source>
</evidence>